<gene>
    <name evidence="2" type="ORF">IPOD504_LOCUS16403</name>
</gene>
<feature type="non-terminal residue" evidence="2">
    <location>
        <position position="134"/>
    </location>
</feature>
<feature type="compositionally biased region" description="Basic and acidic residues" evidence="1">
    <location>
        <begin position="115"/>
        <end position="125"/>
    </location>
</feature>
<feature type="region of interest" description="Disordered" evidence="1">
    <location>
        <begin position="1"/>
        <end position="28"/>
    </location>
</feature>
<evidence type="ECO:0000313" key="2">
    <source>
        <dbReference type="EMBL" id="CAH2074992.1"/>
    </source>
</evidence>
<name>A0ABN8J661_9NEOP</name>
<accession>A0ABN8J661</accession>
<feature type="region of interest" description="Disordered" evidence="1">
    <location>
        <begin position="69"/>
        <end position="134"/>
    </location>
</feature>
<keyword evidence="3" id="KW-1185">Reference proteome</keyword>
<evidence type="ECO:0000313" key="3">
    <source>
        <dbReference type="Proteomes" id="UP000837857"/>
    </source>
</evidence>
<organism evidence="2 3">
    <name type="scientific">Iphiclides podalirius</name>
    <name type="common">scarce swallowtail</name>
    <dbReference type="NCBI Taxonomy" id="110791"/>
    <lineage>
        <taxon>Eukaryota</taxon>
        <taxon>Metazoa</taxon>
        <taxon>Ecdysozoa</taxon>
        <taxon>Arthropoda</taxon>
        <taxon>Hexapoda</taxon>
        <taxon>Insecta</taxon>
        <taxon>Pterygota</taxon>
        <taxon>Neoptera</taxon>
        <taxon>Endopterygota</taxon>
        <taxon>Lepidoptera</taxon>
        <taxon>Glossata</taxon>
        <taxon>Ditrysia</taxon>
        <taxon>Papilionoidea</taxon>
        <taxon>Papilionidae</taxon>
        <taxon>Papilioninae</taxon>
        <taxon>Iphiclides</taxon>
    </lineage>
</organism>
<protein>
    <submittedName>
        <fullName evidence="2">Uncharacterized protein</fullName>
    </submittedName>
</protein>
<proteinExistence type="predicted"/>
<reference evidence="2" key="1">
    <citation type="submission" date="2022-03" db="EMBL/GenBank/DDBJ databases">
        <authorList>
            <person name="Martin H S."/>
        </authorList>
    </citation>
    <scope>NUCLEOTIDE SEQUENCE</scope>
</reference>
<dbReference type="Proteomes" id="UP000837857">
    <property type="component" value="Chromosome 8"/>
</dbReference>
<dbReference type="EMBL" id="OW152820">
    <property type="protein sequence ID" value="CAH2074992.1"/>
    <property type="molecule type" value="Genomic_DNA"/>
</dbReference>
<sequence length="134" mass="15065">MTPWRSRQEAVGVCAGDENLGRGDSDPGDLGLVRMVEVDWSEDEIERSQLGGAIRDAYVLLARGESRPRWAKRRREIQSHGGVRPARTFTRSAGFPFHPPRRDAPMTPPTNDIEMTPRRLTDHRYGLAQPSDSV</sequence>
<evidence type="ECO:0000256" key="1">
    <source>
        <dbReference type="SAM" id="MobiDB-lite"/>
    </source>
</evidence>